<dbReference type="GO" id="GO:0005524">
    <property type="term" value="F:ATP binding"/>
    <property type="evidence" value="ECO:0007669"/>
    <property type="project" value="UniProtKB-KW"/>
</dbReference>
<accession>A0ABY5WC05</accession>
<protein>
    <submittedName>
        <fullName evidence="5">ABC transporter ATP-binding protein</fullName>
    </submittedName>
</protein>
<name>A0ABY5WC05_9ACTN</name>
<feature type="domain" description="ABC transporter" evidence="4">
    <location>
        <begin position="5"/>
        <end position="240"/>
    </location>
</feature>
<evidence type="ECO:0000256" key="2">
    <source>
        <dbReference type="ARBA" id="ARBA00022741"/>
    </source>
</evidence>
<sequence length="246" mass="25996">MSTLLELRGVTVRYGGVTALDSVSISAEAGRITGLIGPNGAGKSTLFNVVSGLVRPRTGTVLLDGRDITRLVPHQRARLRMARTFQQLELFGVLSVADNVLTAAELRRGWARDNSDPKAETQAALERTGLLDVADERADGLPTGMARLLEVARALATSPRLLLLDEPAAGLNEQESAVLGALLAGLARDGLAIVLVEHDMDLVMQVCSTITVLNLGQVLMTGTPQQVRTDPAVLAAYLGSAPERTA</sequence>
<keyword evidence="2" id="KW-0547">Nucleotide-binding</keyword>
<reference evidence="5" key="1">
    <citation type="submission" date="2021-04" db="EMBL/GenBank/DDBJ databases">
        <authorList>
            <person name="Hartkoorn R.C."/>
            <person name="Beaudoing E."/>
            <person name="Hot D."/>
        </authorList>
    </citation>
    <scope>NUCLEOTIDE SEQUENCE</scope>
    <source>
        <strain evidence="5">NRRL B-16292</strain>
    </source>
</reference>
<dbReference type="EMBL" id="CP073720">
    <property type="protein sequence ID" value="UWP86734.1"/>
    <property type="molecule type" value="Genomic_DNA"/>
</dbReference>
<keyword evidence="6" id="KW-1185">Reference proteome</keyword>
<dbReference type="SMART" id="SM00382">
    <property type="entry name" value="AAA"/>
    <property type="match status" value="1"/>
</dbReference>
<dbReference type="InterPro" id="IPR027417">
    <property type="entry name" value="P-loop_NTPase"/>
</dbReference>
<keyword evidence="1" id="KW-0813">Transport</keyword>
<dbReference type="Gene3D" id="3.40.50.300">
    <property type="entry name" value="P-loop containing nucleotide triphosphate hydrolases"/>
    <property type="match status" value="1"/>
</dbReference>
<dbReference type="PROSITE" id="PS50893">
    <property type="entry name" value="ABC_TRANSPORTER_2"/>
    <property type="match status" value="1"/>
</dbReference>
<dbReference type="Pfam" id="PF00005">
    <property type="entry name" value="ABC_tran"/>
    <property type="match status" value="1"/>
</dbReference>
<proteinExistence type="predicted"/>
<dbReference type="InterPro" id="IPR032823">
    <property type="entry name" value="BCA_ABC_TP_C"/>
</dbReference>
<dbReference type="CDD" id="cd03219">
    <property type="entry name" value="ABC_Mj1267_LivG_branched"/>
    <property type="match status" value="1"/>
</dbReference>
<dbReference type="PANTHER" id="PTHR45772:SF7">
    <property type="entry name" value="AMINO ACID ABC TRANSPORTER ATP-BINDING PROTEIN"/>
    <property type="match status" value="1"/>
</dbReference>
<evidence type="ECO:0000256" key="1">
    <source>
        <dbReference type="ARBA" id="ARBA00022448"/>
    </source>
</evidence>
<keyword evidence="3 5" id="KW-0067">ATP-binding</keyword>
<gene>
    <name evidence="5" type="ORF">Dfulv_21830</name>
</gene>
<organism evidence="5 6">
    <name type="scientific">Dactylosporangium fulvum</name>
    <dbReference type="NCBI Taxonomy" id="53359"/>
    <lineage>
        <taxon>Bacteria</taxon>
        <taxon>Bacillati</taxon>
        <taxon>Actinomycetota</taxon>
        <taxon>Actinomycetes</taxon>
        <taxon>Micromonosporales</taxon>
        <taxon>Micromonosporaceae</taxon>
        <taxon>Dactylosporangium</taxon>
    </lineage>
</organism>
<dbReference type="InterPro" id="IPR003593">
    <property type="entry name" value="AAA+_ATPase"/>
</dbReference>
<evidence type="ECO:0000259" key="4">
    <source>
        <dbReference type="PROSITE" id="PS50893"/>
    </source>
</evidence>
<reference evidence="5" key="2">
    <citation type="submission" date="2022-09" db="EMBL/GenBank/DDBJ databases">
        <title>Biosynthetic gene clusters of Dactylosporangioum fulvum.</title>
        <authorList>
            <person name="Caradec T."/>
        </authorList>
    </citation>
    <scope>NUCLEOTIDE SEQUENCE</scope>
    <source>
        <strain evidence="5">NRRL B-16292</strain>
    </source>
</reference>
<dbReference type="Proteomes" id="UP001059617">
    <property type="component" value="Chromosome"/>
</dbReference>
<evidence type="ECO:0000313" key="6">
    <source>
        <dbReference type="Proteomes" id="UP001059617"/>
    </source>
</evidence>
<dbReference type="Pfam" id="PF12399">
    <property type="entry name" value="BCA_ABC_TP_C"/>
    <property type="match status" value="1"/>
</dbReference>
<evidence type="ECO:0000256" key="3">
    <source>
        <dbReference type="ARBA" id="ARBA00022840"/>
    </source>
</evidence>
<dbReference type="SUPFAM" id="SSF52540">
    <property type="entry name" value="P-loop containing nucleoside triphosphate hydrolases"/>
    <property type="match status" value="1"/>
</dbReference>
<dbReference type="RefSeq" id="WP_259866204.1">
    <property type="nucleotide sequence ID" value="NZ_BAAAST010000004.1"/>
</dbReference>
<evidence type="ECO:0000313" key="5">
    <source>
        <dbReference type="EMBL" id="UWP86734.1"/>
    </source>
</evidence>
<dbReference type="InterPro" id="IPR051120">
    <property type="entry name" value="ABC_AA/LPS_Transport"/>
</dbReference>
<dbReference type="PANTHER" id="PTHR45772">
    <property type="entry name" value="CONSERVED COMPONENT OF ABC TRANSPORTER FOR NATURAL AMINO ACIDS-RELATED"/>
    <property type="match status" value="1"/>
</dbReference>
<dbReference type="InterPro" id="IPR003439">
    <property type="entry name" value="ABC_transporter-like_ATP-bd"/>
</dbReference>